<keyword evidence="1" id="KW-0472">Membrane</keyword>
<protein>
    <recommendedName>
        <fullName evidence="5">DUF2330 domain-containing protein</fullName>
    </recommendedName>
</protein>
<accession>A0A517VF40</accession>
<feature type="signal peptide" evidence="2">
    <location>
        <begin position="1"/>
        <end position="26"/>
    </location>
</feature>
<keyword evidence="1" id="KW-1133">Transmembrane helix</keyword>
<dbReference type="RefSeq" id="WP_145228585.1">
    <property type="nucleotide sequence ID" value="NZ_CP036343.1"/>
</dbReference>
<reference evidence="3 4" key="1">
    <citation type="submission" date="2019-02" db="EMBL/GenBank/DDBJ databases">
        <title>Deep-cultivation of Planctomycetes and their phenomic and genomic characterization uncovers novel biology.</title>
        <authorList>
            <person name="Wiegand S."/>
            <person name="Jogler M."/>
            <person name="Boedeker C."/>
            <person name="Pinto D."/>
            <person name="Vollmers J."/>
            <person name="Rivas-Marin E."/>
            <person name="Kohn T."/>
            <person name="Peeters S.H."/>
            <person name="Heuer A."/>
            <person name="Rast P."/>
            <person name="Oberbeckmann S."/>
            <person name="Bunk B."/>
            <person name="Jeske O."/>
            <person name="Meyerdierks A."/>
            <person name="Storesund J.E."/>
            <person name="Kallscheuer N."/>
            <person name="Luecker S."/>
            <person name="Lage O.M."/>
            <person name="Pohl T."/>
            <person name="Merkel B.J."/>
            <person name="Hornburger P."/>
            <person name="Mueller R.-W."/>
            <person name="Bruemmer F."/>
            <person name="Labrenz M."/>
            <person name="Spormann A.M."/>
            <person name="Op den Camp H."/>
            <person name="Overmann J."/>
            <person name="Amann R."/>
            <person name="Jetten M.S.M."/>
            <person name="Mascher T."/>
            <person name="Medema M.H."/>
            <person name="Devos D.P."/>
            <person name="Kaster A.-K."/>
            <person name="Ovreas L."/>
            <person name="Rohde M."/>
            <person name="Galperin M.Y."/>
            <person name="Jogler C."/>
        </authorList>
    </citation>
    <scope>NUCLEOTIDE SEQUENCE [LARGE SCALE GENOMIC DNA]</scope>
    <source>
        <strain evidence="3 4">Pan161</strain>
    </source>
</reference>
<dbReference type="KEGG" id="gax:Pan161_33020"/>
<evidence type="ECO:0000256" key="2">
    <source>
        <dbReference type="SAM" id="SignalP"/>
    </source>
</evidence>
<evidence type="ECO:0008006" key="5">
    <source>
        <dbReference type="Google" id="ProtNLM"/>
    </source>
</evidence>
<proteinExistence type="predicted"/>
<name>A0A517VF40_9PLAN</name>
<evidence type="ECO:0000313" key="4">
    <source>
        <dbReference type="Proteomes" id="UP000316855"/>
    </source>
</evidence>
<evidence type="ECO:0000256" key="1">
    <source>
        <dbReference type="SAM" id="Phobius"/>
    </source>
</evidence>
<dbReference type="AlphaFoldDB" id="A0A517VF40"/>
<dbReference type="EMBL" id="CP036343">
    <property type="protein sequence ID" value="QDT91640.1"/>
    <property type="molecule type" value="Genomic_DNA"/>
</dbReference>
<keyword evidence="4" id="KW-1185">Reference proteome</keyword>
<feature type="chain" id="PRO_5021868528" description="DUF2330 domain-containing protein" evidence="2">
    <location>
        <begin position="27"/>
        <end position="423"/>
    </location>
</feature>
<feature type="transmembrane region" description="Helical" evidence="1">
    <location>
        <begin position="390"/>
        <end position="410"/>
    </location>
</feature>
<sequence length="423" mass="48774" precursor="true">MRIKPKKVMQLLLLFLVQFFYSNRDAYSQGEPEEAFPSMSVTAFFNLQADHQRQRLYSAVMHRLQLFDNIAYSTNNVVFNPHQNLSMFPEKGPFTVPVATEPPKHMNKYYSVKRLNDSYHKQIRQVWPYIPKLGSNLVEQSEFSYDAPQDIYQRMKLVQEDKQALITPFAVIAPYEDWVNQEDRLAYWGSGTTKTRGVYFISDSAQALERLISYSENSQTPNELINPGKINDVETIALTFRSELPRQTGRRGTLTVHFDPQRQFLPVAYRLERTENRAGVFEVRWFEAMLLLDAVKQQGHWFPSRFQWLQSGGVPTSDRLVTAYDVNVESIAFDSVSQDELAFKFPAGIDVTDNIRGVSFTADGKGGAQGDIQGIPYWNLTYLRVCLRRYFPKLVIPVSIAGLLFIGWCMRRHRPLTDIEHAA</sequence>
<dbReference type="Proteomes" id="UP000316855">
    <property type="component" value="Chromosome"/>
</dbReference>
<keyword evidence="1" id="KW-0812">Transmembrane</keyword>
<dbReference type="OrthoDB" id="292040at2"/>
<keyword evidence="2" id="KW-0732">Signal</keyword>
<organism evidence="3 4">
    <name type="scientific">Gimesia algae</name>
    <dbReference type="NCBI Taxonomy" id="2527971"/>
    <lineage>
        <taxon>Bacteria</taxon>
        <taxon>Pseudomonadati</taxon>
        <taxon>Planctomycetota</taxon>
        <taxon>Planctomycetia</taxon>
        <taxon>Planctomycetales</taxon>
        <taxon>Planctomycetaceae</taxon>
        <taxon>Gimesia</taxon>
    </lineage>
</organism>
<gene>
    <name evidence="3" type="ORF">Pan161_33020</name>
</gene>
<evidence type="ECO:0000313" key="3">
    <source>
        <dbReference type="EMBL" id="QDT91640.1"/>
    </source>
</evidence>